<name>A0ABQ9GR03_9NEOP</name>
<organism evidence="1 2">
    <name type="scientific">Dryococelus australis</name>
    <dbReference type="NCBI Taxonomy" id="614101"/>
    <lineage>
        <taxon>Eukaryota</taxon>
        <taxon>Metazoa</taxon>
        <taxon>Ecdysozoa</taxon>
        <taxon>Arthropoda</taxon>
        <taxon>Hexapoda</taxon>
        <taxon>Insecta</taxon>
        <taxon>Pterygota</taxon>
        <taxon>Neoptera</taxon>
        <taxon>Polyneoptera</taxon>
        <taxon>Phasmatodea</taxon>
        <taxon>Verophasmatodea</taxon>
        <taxon>Anareolatae</taxon>
        <taxon>Phasmatidae</taxon>
        <taxon>Eurycanthinae</taxon>
        <taxon>Dryococelus</taxon>
    </lineage>
</organism>
<reference evidence="1 2" key="1">
    <citation type="submission" date="2023-02" db="EMBL/GenBank/DDBJ databases">
        <title>LHISI_Scaffold_Assembly.</title>
        <authorList>
            <person name="Stuart O.P."/>
            <person name="Cleave R."/>
            <person name="Magrath M.J.L."/>
            <person name="Mikheyev A.S."/>
        </authorList>
    </citation>
    <scope>NUCLEOTIDE SEQUENCE [LARGE SCALE GENOMIC DNA]</scope>
    <source>
        <strain evidence="1">Daus_M_001</strain>
        <tissue evidence="1">Leg muscle</tissue>
    </source>
</reference>
<protein>
    <submittedName>
        <fullName evidence="1">Uncharacterized protein</fullName>
    </submittedName>
</protein>
<comment type="caution">
    <text evidence="1">The sequence shown here is derived from an EMBL/GenBank/DDBJ whole genome shotgun (WGS) entry which is preliminary data.</text>
</comment>
<dbReference type="EMBL" id="JARBHB010000010">
    <property type="protein sequence ID" value="KAJ8874438.1"/>
    <property type="molecule type" value="Genomic_DNA"/>
</dbReference>
<evidence type="ECO:0000313" key="1">
    <source>
        <dbReference type="EMBL" id="KAJ8874438.1"/>
    </source>
</evidence>
<accession>A0ABQ9GR03</accession>
<evidence type="ECO:0000313" key="2">
    <source>
        <dbReference type="Proteomes" id="UP001159363"/>
    </source>
</evidence>
<gene>
    <name evidence="1" type="ORF">PR048_025287</name>
</gene>
<dbReference type="Proteomes" id="UP001159363">
    <property type="component" value="Chromosome 9"/>
</dbReference>
<keyword evidence="2" id="KW-1185">Reference proteome</keyword>
<sequence length="183" mass="21217">MFFTKHHRKSPPPYLILNHQLTWSPTTHYLGFHLNSTLTWHHHFTISVSKSQTLFKVLQPILLSSCPLPLDTCIKLWQPYILPILITTDMVVSSGLTFIHPHLDHLPSHTTPSSRFIASIRRHPNPRISFRADYDRHEHCPHRCLLDLHDYIPPNHNSHINLPGIRARVAAPYLEVSYRAEGL</sequence>
<proteinExistence type="predicted"/>